<gene>
    <name evidence="1" type="ORF">B0T25DRAFT_580383</name>
</gene>
<reference evidence="1" key="2">
    <citation type="submission" date="2023-06" db="EMBL/GenBank/DDBJ databases">
        <authorList>
            <consortium name="Lawrence Berkeley National Laboratory"/>
            <person name="Haridas S."/>
            <person name="Hensen N."/>
            <person name="Bonometti L."/>
            <person name="Westerberg I."/>
            <person name="Brannstrom I.O."/>
            <person name="Guillou S."/>
            <person name="Cros-Aarteil S."/>
            <person name="Calhoun S."/>
            <person name="Kuo A."/>
            <person name="Mondo S."/>
            <person name="Pangilinan J."/>
            <person name="Riley R."/>
            <person name="Labutti K."/>
            <person name="Andreopoulos B."/>
            <person name="Lipzen A."/>
            <person name="Chen C."/>
            <person name="Yanf M."/>
            <person name="Daum C."/>
            <person name="Ng V."/>
            <person name="Clum A."/>
            <person name="Steindorff A."/>
            <person name="Ohm R."/>
            <person name="Martin F."/>
            <person name="Silar P."/>
            <person name="Natvig D."/>
            <person name="Lalanne C."/>
            <person name="Gautier V."/>
            <person name="Ament-Velasquez S.L."/>
            <person name="Kruys A."/>
            <person name="Hutchinson M.I."/>
            <person name="Powell A.J."/>
            <person name="Barry K."/>
            <person name="Miller A.N."/>
            <person name="Grigoriev I.V."/>
            <person name="Debuchy R."/>
            <person name="Gladieux P."/>
            <person name="Thoren M.H."/>
            <person name="Johannesson H."/>
        </authorList>
    </citation>
    <scope>NUCLEOTIDE SEQUENCE</scope>
    <source>
        <strain evidence="1">CBS 955.72</strain>
    </source>
</reference>
<dbReference type="EMBL" id="JAUIQD010000004">
    <property type="protein sequence ID" value="KAK3352463.1"/>
    <property type="molecule type" value="Genomic_DNA"/>
</dbReference>
<organism evidence="1 2">
    <name type="scientific">Lasiosphaeria hispida</name>
    <dbReference type="NCBI Taxonomy" id="260671"/>
    <lineage>
        <taxon>Eukaryota</taxon>
        <taxon>Fungi</taxon>
        <taxon>Dikarya</taxon>
        <taxon>Ascomycota</taxon>
        <taxon>Pezizomycotina</taxon>
        <taxon>Sordariomycetes</taxon>
        <taxon>Sordariomycetidae</taxon>
        <taxon>Sordariales</taxon>
        <taxon>Lasiosphaeriaceae</taxon>
        <taxon>Lasiosphaeria</taxon>
    </lineage>
</organism>
<dbReference type="AlphaFoldDB" id="A0AAJ0MDH2"/>
<proteinExistence type="predicted"/>
<dbReference type="Proteomes" id="UP001275084">
    <property type="component" value="Unassembled WGS sequence"/>
</dbReference>
<reference evidence="1" key="1">
    <citation type="journal article" date="2023" name="Mol. Phylogenet. Evol.">
        <title>Genome-scale phylogeny and comparative genomics of the fungal order Sordariales.</title>
        <authorList>
            <person name="Hensen N."/>
            <person name="Bonometti L."/>
            <person name="Westerberg I."/>
            <person name="Brannstrom I.O."/>
            <person name="Guillou S."/>
            <person name="Cros-Aarteil S."/>
            <person name="Calhoun S."/>
            <person name="Haridas S."/>
            <person name="Kuo A."/>
            <person name="Mondo S."/>
            <person name="Pangilinan J."/>
            <person name="Riley R."/>
            <person name="LaButti K."/>
            <person name="Andreopoulos B."/>
            <person name="Lipzen A."/>
            <person name="Chen C."/>
            <person name="Yan M."/>
            <person name="Daum C."/>
            <person name="Ng V."/>
            <person name="Clum A."/>
            <person name="Steindorff A."/>
            <person name="Ohm R.A."/>
            <person name="Martin F."/>
            <person name="Silar P."/>
            <person name="Natvig D.O."/>
            <person name="Lalanne C."/>
            <person name="Gautier V."/>
            <person name="Ament-Velasquez S.L."/>
            <person name="Kruys A."/>
            <person name="Hutchinson M.I."/>
            <person name="Powell A.J."/>
            <person name="Barry K."/>
            <person name="Miller A.N."/>
            <person name="Grigoriev I.V."/>
            <person name="Debuchy R."/>
            <person name="Gladieux P."/>
            <person name="Hiltunen Thoren M."/>
            <person name="Johannesson H."/>
        </authorList>
    </citation>
    <scope>NUCLEOTIDE SEQUENCE</scope>
    <source>
        <strain evidence="1">CBS 955.72</strain>
    </source>
</reference>
<evidence type="ECO:0000313" key="2">
    <source>
        <dbReference type="Proteomes" id="UP001275084"/>
    </source>
</evidence>
<accession>A0AAJ0MDH2</accession>
<name>A0AAJ0MDH2_9PEZI</name>
<dbReference type="SUPFAM" id="SSF56176">
    <property type="entry name" value="FAD-binding/transporter-associated domain-like"/>
    <property type="match status" value="1"/>
</dbReference>
<evidence type="ECO:0000313" key="1">
    <source>
        <dbReference type="EMBL" id="KAK3352463.1"/>
    </source>
</evidence>
<dbReference type="InterPro" id="IPR016169">
    <property type="entry name" value="FAD-bd_PCMH_sub2"/>
</dbReference>
<keyword evidence="2" id="KW-1185">Reference proteome</keyword>
<comment type="caution">
    <text evidence="1">The sequence shown here is derived from an EMBL/GenBank/DDBJ whole genome shotgun (WGS) entry which is preliminary data.</text>
</comment>
<dbReference type="GO" id="GO:0050660">
    <property type="term" value="F:flavin adenine dinucleotide binding"/>
    <property type="evidence" value="ECO:0007669"/>
    <property type="project" value="InterPro"/>
</dbReference>
<sequence>MNGHASTPRSAAPSSRLSPRGGLLSQLACIQRLGLQLSAQQREHTGFYFDDPLTVITQWPQGNTCLAVQNATGNCTQGGFPVYVVNVTSVKHVQAAVNFARNNNVRVVIK</sequence>
<protein>
    <submittedName>
        <fullName evidence="1">Uncharacterized protein</fullName>
    </submittedName>
</protein>
<dbReference type="Gene3D" id="3.30.465.10">
    <property type="match status" value="1"/>
</dbReference>
<dbReference type="InterPro" id="IPR036318">
    <property type="entry name" value="FAD-bd_PCMH-like_sf"/>
</dbReference>